<dbReference type="EMBL" id="JBHUKQ010000001">
    <property type="protein sequence ID" value="MFD2478803.1"/>
    <property type="molecule type" value="Genomic_DNA"/>
</dbReference>
<keyword evidence="2" id="KW-1185">Reference proteome</keyword>
<name>A0ABW5HPP5_9PSEU</name>
<accession>A0ABW5HPP5</accession>
<proteinExistence type="predicted"/>
<organism evidence="1 2">
    <name type="scientific">Amycolatopsis albidoflavus</name>
    <dbReference type="NCBI Taxonomy" id="102226"/>
    <lineage>
        <taxon>Bacteria</taxon>
        <taxon>Bacillati</taxon>
        <taxon>Actinomycetota</taxon>
        <taxon>Actinomycetes</taxon>
        <taxon>Pseudonocardiales</taxon>
        <taxon>Pseudonocardiaceae</taxon>
        <taxon>Amycolatopsis</taxon>
    </lineage>
</organism>
<evidence type="ECO:0000313" key="2">
    <source>
        <dbReference type="Proteomes" id="UP001597542"/>
    </source>
</evidence>
<reference evidence="2" key="1">
    <citation type="journal article" date="2019" name="Int. J. Syst. Evol. Microbiol.">
        <title>The Global Catalogue of Microorganisms (GCM) 10K type strain sequencing project: providing services to taxonomists for standard genome sequencing and annotation.</title>
        <authorList>
            <consortium name="The Broad Institute Genomics Platform"/>
            <consortium name="The Broad Institute Genome Sequencing Center for Infectious Disease"/>
            <person name="Wu L."/>
            <person name="Ma J."/>
        </authorList>
    </citation>
    <scope>NUCLEOTIDE SEQUENCE [LARGE SCALE GENOMIC DNA]</scope>
    <source>
        <strain evidence="2">CGMCC 4.7638</strain>
    </source>
</reference>
<evidence type="ECO:0008006" key="3">
    <source>
        <dbReference type="Google" id="ProtNLM"/>
    </source>
</evidence>
<gene>
    <name evidence="1" type="ORF">ACFSUT_00850</name>
</gene>
<protein>
    <recommendedName>
        <fullName evidence="3">Phage tail protein</fullName>
    </recommendedName>
</protein>
<dbReference type="RefSeq" id="WP_344267995.1">
    <property type="nucleotide sequence ID" value="NZ_BAAAHV010000005.1"/>
</dbReference>
<comment type="caution">
    <text evidence="1">The sequence shown here is derived from an EMBL/GenBank/DDBJ whole genome shotgun (WGS) entry which is preliminary data.</text>
</comment>
<evidence type="ECO:0000313" key="1">
    <source>
        <dbReference type="EMBL" id="MFD2478803.1"/>
    </source>
</evidence>
<sequence>MNRLMVFLDAIRDHLDSFALPPACSVEVTAWSSPVNVALDTDTLPGVVSGLATWSAALDGPRVALWRTPGGTRVRLALTGRTPCGIPVYVWGYAPFDPATFPDLPVQTDQEMPVWLLRQWARAGEAGEGAA</sequence>
<dbReference type="Proteomes" id="UP001597542">
    <property type="component" value="Unassembled WGS sequence"/>
</dbReference>